<keyword evidence="2" id="KW-1185">Reference proteome</keyword>
<organism evidence="1 2">
    <name type="scientific">Trypanosoma congolense (strain IL3000)</name>
    <dbReference type="NCBI Taxonomy" id="1068625"/>
    <lineage>
        <taxon>Eukaryota</taxon>
        <taxon>Discoba</taxon>
        <taxon>Euglenozoa</taxon>
        <taxon>Kinetoplastea</taxon>
        <taxon>Metakinetoplastina</taxon>
        <taxon>Trypanosomatida</taxon>
        <taxon>Trypanosomatidae</taxon>
        <taxon>Trypanosoma</taxon>
        <taxon>Nannomonas</taxon>
    </lineage>
</organism>
<gene>
    <name evidence="1" type="ORF">TCIL3000_0_36550</name>
</gene>
<sequence>MILEKIQKRMCFQGLSYEEFNSSAPVSMVTTLETRIYSIPLTIWWSQKQPPLMGSMWSLSQSFMFTIVPSISKLCYSESDIPLERSIQEKKQNKTEPHSL</sequence>
<accession>F9W6K0</accession>
<reference evidence="1 2" key="2">
    <citation type="journal article" date="2012" name="Proc. Natl. Acad. Sci. U.S.A.">
        <title>Antigenic diversity is generated by distinct evolutionary mechanisms in African trypanosome species.</title>
        <authorList>
            <person name="Jackson A.P."/>
            <person name="Berry A."/>
            <person name="Aslett M."/>
            <person name="Allison H.C."/>
            <person name="Burton P."/>
            <person name="Vavrova-Anderson J."/>
            <person name="Brown R."/>
            <person name="Browne H."/>
            <person name="Corton N."/>
            <person name="Hauser H."/>
            <person name="Gamble J."/>
            <person name="Gilderthorp R."/>
            <person name="Marcello L."/>
            <person name="McQuillan J."/>
            <person name="Otto T.D."/>
            <person name="Quail M.A."/>
            <person name="Sanders M.J."/>
            <person name="van Tonder A."/>
            <person name="Ginger M.L."/>
            <person name="Field M.C."/>
            <person name="Barry J.D."/>
            <person name="Hertz-Fowler C."/>
            <person name="Berriman M."/>
        </authorList>
    </citation>
    <scope>NUCLEOTIDE SEQUENCE [LARGE SCALE GENOMIC DNA]</scope>
    <source>
        <strain evidence="1 2">IL3000</strain>
    </source>
</reference>
<evidence type="ECO:0000313" key="1">
    <source>
        <dbReference type="EMBL" id="CCD12807.1"/>
    </source>
</evidence>
<reference evidence="2" key="1">
    <citation type="submission" date="2011-07" db="EMBL/GenBank/DDBJ databases">
        <title>Divergent evolution of antigenic variation in African trypanosomes.</title>
        <authorList>
            <person name="Jackson A.P."/>
            <person name="Berry A."/>
            <person name="Allison H.C."/>
            <person name="Burton P."/>
            <person name="Anderson J."/>
            <person name="Aslett M."/>
            <person name="Brown R."/>
            <person name="Corton N."/>
            <person name="Harris D."/>
            <person name="Hauser H."/>
            <person name="Gamble J."/>
            <person name="Gilderthorp R."/>
            <person name="McQuillan J."/>
            <person name="Quail M.A."/>
            <person name="Sanders M."/>
            <person name="Van Tonder A."/>
            <person name="Ginger M.L."/>
            <person name="Donelson J.E."/>
            <person name="Field M.C."/>
            <person name="Barry J.D."/>
            <person name="Berriman M."/>
            <person name="Hertz-Fowler C."/>
        </authorList>
    </citation>
    <scope>NUCLEOTIDE SEQUENCE [LARGE SCALE GENOMIC DNA]</scope>
    <source>
        <strain evidence="2">IL3000</strain>
    </source>
</reference>
<dbReference type="Proteomes" id="UP000000702">
    <property type="component" value="Unassembled WGS sequence"/>
</dbReference>
<comment type="caution">
    <text evidence="1">The sequence shown here is derived from an EMBL/GenBank/DDBJ whole genome shotgun (WGS) entry which is preliminary data.</text>
</comment>
<dbReference type="AlphaFoldDB" id="F9W6K0"/>
<dbReference type="EMBL" id="CAEQ01000887">
    <property type="protein sequence ID" value="CCD12807.1"/>
    <property type="molecule type" value="Genomic_DNA"/>
</dbReference>
<name>F9W6K0_TRYCI</name>
<protein>
    <submittedName>
        <fullName evidence="1">Uncharacterized protein</fullName>
    </submittedName>
</protein>
<proteinExistence type="predicted"/>
<evidence type="ECO:0000313" key="2">
    <source>
        <dbReference type="Proteomes" id="UP000000702"/>
    </source>
</evidence>